<dbReference type="InterPro" id="IPR040441">
    <property type="entry name" value="CFA20/CFAP20DC"/>
</dbReference>
<proteinExistence type="predicted"/>
<accession>A0A511KA53</accession>
<name>A0A511KA53_RHOTO</name>
<protein>
    <submittedName>
        <fullName evidence="2">Proteophosphoglycan 5</fullName>
    </submittedName>
</protein>
<dbReference type="OrthoDB" id="7486196at2759"/>
<dbReference type="EMBL" id="BJWK01000003">
    <property type="protein sequence ID" value="GEM07257.1"/>
    <property type="molecule type" value="Genomic_DNA"/>
</dbReference>
<dbReference type="PANTHER" id="PTHR12458">
    <property type="entry name" value="ORF PROTEIN"/>
    <property type="match status" value="1"/>
</dbReference>
<evidence type="ECO:0000259" key="1">
    <source>
        <dbReference type="Pfam" id="PF05018"/>
    </source>
</evidence>
<comment type="caution">
    <text evidence="2">The sequence shown here is derived from an EMBL/GenBank/DDBJ whole genome shotgun (WGS) entry which is preliminary data.</text>
</comment>
<dbReference type="Pfam" id="PF05018">
    <property type="entry name" value="CFA20_dom"/>
    <property type="match status" value="1"/>
</dbReference>
<feature type="domain" description="CFA20" evidence="1">
    <location>
        <begin position="85"/>
        <end position="229"/>
    </location>
</feature>
<organism evidence="2 3">
    <name type="scientific">Rhodotorula toruloides</name>
    <name type="common">Yeast</name>
    <name type="synonym">Rhodosporidium toruloides</name>
    <dbReference type="NCBI Taxonomy" id="5286"/>
    <lineage>
        <taxon>Eukaryota</taxon>
        <taxon>Fungi</taxon>
        <taxon>Dikarya</taxon>
        <taxon>Basidiomycota</taxon>
        <taxon>Pucciniomycotina</taxon>
        <taxon>Microbotryomycetes</taxon>
        <taxon>Sporidiobolales</taxon>
        <taxon>Sporidiobolaceae</taxon>
        <taxon>Rhodotorula</taxon>
    </lineage>
</organism>
<evidence type="ECO:0000313" key="3">
    <source>
        <dbReference type="Proteomes" id="UP000321518"/>
    </source>
</evidence>
<evidence type="ECO:0000313" key="2">
    <source>
        <dbReference type="EMBL" id="GEM07257.1"/>
    </source>
</evidence>
<gene>
    <name evidence="2" type="ORF">Rt10032_c03g1274</name>
</gene>
<dbReference type="InterPro" id="IPR007714">
    <property type="entry name" value="CFA20_dom"/>
</dbReference>
<dbReference type="AlphaFoldDB" id="A0A511KA53"/>
<sequence length="260" mass="28972">MLLNSMTNQPSLISLFSSTSSNPTLLARVETAKGSNESFVSLIHDATDGRETLLAWNGSSQADLEARSASLAAQRDSGGKGLQHVCGHVLHLQAPDCRTTYIRFGSLDRGKWKEDGLGVELPVVHFQLKELGQEMYVDVAVVDDEDEMTVVRCSTWQPKVEFLPATDDHPRLLHFPLRFPSPTSSTPLLTHWSTVSLPLHTLISPSRLRSIVGVEVHATCRLRRIWFSEVGMPGEVDEEMARRGMRLELALYEARRGEVR</sequence>
<reference evidence="2 3" key="1">
    <citation type="submission" date="2019-07" db="EMBL/GenBank/DDBJ databases">
        <title>Rhodotorula toruloides NBRC10032 genome sequencing.</title>
        <authorList>
            <person name="Shida Y."/>
            <person name="Takaku H."/>
            <person name="Ogasawara W."/>
            <person name="Mori K."/>
        </authorList>
    </citation>
    <scope>NUCLEOTIDE SEQUENCE [LARGE SCALE GENOMIC DNA]</scope>
    <source>
        <strain evidence="2 3">NBRC10032</strain>
    </source>
</reference>
<dbReference type="Proteomes" id="UP000321518">
    <property type="component" value="Unassembled WGS sequence"/>
</dbReference>